<proteinExistence type="predicted"/>
<evidence type="ECO:0000256" key="1">
    <source>
        <dbReference type="SAM" id="Phobius"/>
    </source>
</evidence>
<organism evidence="2 3">
    <name type="scientific">Desulfonema magnum</name>
    <dbReference type="NCBI Taxonomy" id="45655"/>
    <lineage>
        <taxon>Bacteria</taxon>
        <taxon>Pseudomonadati</taxon>
        <taxon>Thermodesulfobacteriota</taxon>
        <taxon>Desulfobacteria</taxon>
        <taxon>Desulfobacterales</taxon>
        <taxon>Desulfococcaceae</taxon>
        <taxon>Desulfonema</taxon>
    </lineage>
</organism>
<dbReference type="RefSeq" id="WP_207682184.1">
    <property type="nucleotide sequence ID" value="NZ_CP061800.1"/>
</dbReference>
<name>A0A975GN87_9BACT</name>
<keyword evidence="1" id="KW-0812">Transmembrane</keyword>
<sequence>MFSAPVLHVGYFIFGYVSLLSLSELRLTIGNSSILKSEIINKEGTGMKAEALWIAGIIIFSILFTASLGWGTWG</sequence>
<evidence type="ECO:0000313" key="2">
    <source>
        <dbReference type="EMBL" id="QTA86623.1"/>
    </source>
</evidence>
<gene>
    <name evidence="2" type="ORF">dnm_026470</name>
</gene>
<feature type="transmembrane region" description="Helical" evidence="1">
    <location>
        <begin position="6"/>
        <end position="29"/>
    </location>
</feature>
<accession>A0A975GN87</accession>
<dbReference type="EMBL" id="CP061800">
    <property type="protein sequence ID" value="QTA86623.1"/>
    <property type="molecule type" value="Genomic_DNA"/>
</dbReference>
<keyword evidence="1" id="KW-0472">Membrane</keyword>
<feature type="transmembrane region" description="Helical" evidence="1">
    <location>
        <begin position="50"/>
        <end position="73"/>
    </location>
</feature>
<reference evidence="2" key="1">
    <citation type="journal article" date="2021" name="Microb. Physiol.">
        <title>Proteogenomic Insights into the Physiology of Marine, Sulfate-Reducing, Filamentous Desulfonema limicola and Desulfonema magnum.</title>
        <authorList>
            <person name="Schnaars V."/>
            <person name="Wohlbrand L."/>
            <person name="Scheve S."/>
            <person name="Hinrichs C."/>
            <person name="Reinhardt R."/>
            <person name="Rabus R."/>
        </authorList>
    </citation>
    <scope>NUCLEOTIDE SEQUENCE</scope>
    <source>
        <strain evidence="2">4be13</strain>
    </source>
</reference>
<dbReference type="AlphaFoldDB" id="A0A975GN87"/>
<protein>
    <submittedName>
        <fullName evidence="2">Uncharacterized protein</fullName>
    </submittedName>
</protein>
<evidence type="ECO:0000313" key="3">
    <source>
        <dbReference type="Proteomes" id="UP000663722"/>
    </source>
</evidence>
<keyword evidence="3" id="KW-1185">Reference proteome</keyword>
<dbReference type="Proteomes" id="UP000663722">
    <property type="component" value="Chromosome"/>
</dbReference>
<keyword evidence="1" id="KW-1133">Transmembrane helix</keyword>
<dbReference type="KEGG" id="dmm:dnm_026470"/>